<name>A0A3M7TK66_9FLAO</name>
<dbReference type="Gene3D" id="1.10.443.10">
    <property type="entry name" value="Intergrase catalytic core"/>
    <property type="match status" value="1"/>
</dbReference>
<comment type="caution">
    <text evidence="3">The sequence shown here is derived from an EMBL/GenBank/DDBJ whole genome shotgun (WGS) entry which is preliminary data.</text>
</comment>
<reference evidence="3 4" key="1">
    <citation type="submission" date="2018-08" db="EMBL/GenBank/DDBJ databases">
        <title>Chryseobacterium nematophagum: a novel matrix digesting pathogen of nematodes.</title>
        <authorList>
            <person name="Page A."/>
            <person name="Roberts M."/>
            <person name="Felix M.-A."/>
            <person name="Weir W."/>
        </authorList>
    </citation>
    <scope>NUCLEOTIDE SEQUENCE [LARGE SCALE GENOMIC DNA]</scope>
    <source>
        <strain evidence="3 4">JUb129</strain>
    </source>
</reference>
<sequence>MSTSRSTLKSTKMKKELIKLANGCERTEVYISPKNYKTFTSKSKIPKQWFVECRFYDPKKENEYPKGFQYRKKFSGTDLQGLKLFAKIYKEEMELKLDVQKFNPITKEYMHENQSNLNPYMNFIKALWVVRDKIPFSKAYLGLSRQLLNKIEKVLPELAYSYLKIGETKTWHIKNILEAINTTNSVFNKYRSCLSTMFKELLEYGCVEFNPVSPVSKKMEVPKIRQLLSDRKKSIVLQYLHDNYPEFYRYASIFFFSGARSSELLRVQAKYVDIQNQEYKVLIKKRRTYVWDTKIIIPAAIPYWNQILLESKNEEDYIFSKGLRPGLIPIKAYQITKRWKRNVKDSNEIKDPTDNRKIIKVIEDFYSFKHLFLDKLDELQNSGEPSTMPINFAQGMANHLSPETTNKYTIGKNDRKKEALKKISIK</sequence>
<dbReference type="AlphaFoldDB" id="A0A3M7TK66"/>
<dbReference type="InterPro" id="IPR002104">
    <property type="entry name" value="Integrase_catalytic"/>
</dbReference>
<evidence type="ECO:0000256" key="1">
    <source>
        <dbReference type="ARBA" id="ARBA00023172"/>
    </source>
</evidence>
<feature type="domain" description="Tyr recombinase" evidence="2">
    <location>
        <begin position="210"/>
        <end position="421"/>
    </location>
</feature>
<dbReference type="InterPro" id="IPR011010">
    <property type="entry name" value="DNA_brk_join_enz"/>
</dbReference>
<accession>A0A3M7TK66</accession>
<organism evidence="3 4">
    <name type="scientific">Chryseobacterium nematophagum</name>
    <dbReference type="NCBI Taxonomy" id="2305228"/>
    <lineage>
        <taxon>Bacteria</taxon>
        <taxon>Pseudomonadati</taxon>
        <taxon>Bacteroidota</taxon>
        <taxon>Flavobacteriia</taxon>
        <taxon>Flavobacteriales</taxon>
        <taxon>Weeksellaceae</taxon>
        <taxon>Chryseobacterium group</taxon>
        <taxon>Chryseobacterium</taxon>
    </lineage>
</organism>
<dbReference type="GO" id="GO:0006310">
    <property type="term" value="P:DNA recombination"/>
    <property type="evidence" value="ECO:0007669"/>
    <property type="project" value="UniProtKB-KW"/>
</dbReference>
<evidence type="ECO:0000259" key="2">
    <source>
        <dbReference type="PROSITE" id="PS51898"/>
    </source>
</evidence>
<dbReference type="InterPro" id="IPR013762">
    <property type="entry name" value="Integrase-like_cat_sf"/>
</dbReference>
<dbReference type="Proteomes" id="UP000278775">
    <property type="component" value="Unassembled WGS sequence"/>
</dbReference>
<dbReference type="GO" id="GO:0003677">
    <property type="term" value="F:DNA binding"/>
    <property type="evidence" value="ECO:0007669"/>
    <property type="project" value="InterPro"/>
</dbReference>
<dbReference type="PROSITE" id="PS51898">
    <property type="entry name" value="TYR_RECOMBINASE"/>
    <property type="match status" value="1"/>
</dbReference>
<gene>
    <name evidence="3" type="ORF">D1631_17110</name>
</gene>
<proteinExistence type="predicted"/>
<keyword evidence="1" id="KW-0233">DNA recombination</keyword>
<dbReference type="SUPFAM" id="SSF56349">
    <property type="entry name" value="DNA breaking-rejoining enzymes"/>
    <property type="match status" value="1"/>
</dbReference>
<evidence type="ECO:0000313" key="3">
    <source>
        <dbReference type="EMBL" id="RNA63514.1"/>
    </source>
</evidence>
<protein>
    <recommendedName>
        <fullName evidence="2">Tyr recombinase domain-containing protein</fullName>
    </recommendedName>
</protein>
<dbReference type="GO" id="GO:0015074">
    <property type="term" value="P:DNA integration"/>
    <property type="evidence" value="ECO:0007669"/>
    <property type="project" value="InterPro"/>
</dbReference>
<dbReference type="EMBL" id="QWIU01000002">
    <property type="protein sequence ID" value="RNA63514.1"/>
    <property type="molecule type" value="Genomic_DNA"/>
</dbReference>
<evidence type="ECO:0000313" key="4">
    <source>
        <dbReference type="Proteomes" id="UP000278775"/>
    </source>
</evidence>